<evidence type="ECO:0000313" key="1">
    <source>
        <dbReference type="EMBL" id="RSX57819.1"/>
    </source>
</evidence>
<reference evidence="1 2" key="1">
    <citation type="submission" date="2018-09" db="EMBL/GenBank/DDBJ databases">
        <title>Characterization of the phylogenetic diversity of five novel species belonging to the genus Bifidobacterium.</title>
        <authorList>
            <person name="Lugli G.A."/>
            <person name="Duranti S."/>
            <person name="Milani C."/>
        </authorList>
    </citation>
    <scope>NUCLEOTIDE SEQUENCE [LARGE SCALE GENOMIC DNA]</scope>
    <source>
        <strain evidence="1 2">2033B</strain>
    </source>
</reference>
<sequence length="42" mass="4787">MPEELIRRFPQLAGFDEADDARRIEALQSVLDQLTGDLDDAR</sequence>
<dbReference type="RefSeq" id="WP_277594585.1">
    <property type="nucleotide sequence ID" value="NZ_QXGK01000004.1"/>
</dbReference>
<accession>A0A430FVM1</accession>
<name>A0A430FVM1_9BIFI</name>
<keyword evidence="2" id="KW-1185">Reference proteome</keyword>
<comment type="caution">
    <text evidence="1">The sequence shown here is derived from an EMBL/GenBank/DDBJ whole genome shotgun (WGS) entry which is preliminary data.</text>
</comment>
<dbReference type="EMBL" id="QXGK01000004">
    <property type="protein sequence ID" value="RSX57819.1"/>
    <property type="molecule type" value="Genomic_DNA"/>
</dbReference>
<proteinExistence type="predicted"/>
<protein>
    <submittedName>
        <fullName evidence="1">Uncharacterized protein</fullName>
    </submittedName>
</protein>
<dbReference type="AlphaFoldDB" id="A0A430FVM1"/>
<evidence type="ECO:0000313" key="2">
    <source>
        <dbReference type="Proteomes" id="UP000287470"/>
    </source>
</evidence>
<dbReference type="Proteomes" id="UP000287470">
    <property type="component" value="Unassembled WGS sequence"/>
</dbReference>
<gene>
    <name evidence="1" type="ORF">D2E24_0667</name>
</gene>
<organism evidence="1 2">
    <name type="scientific">Bifidobacterium samirii</name>
    <dbReference type="NCBI Taxonomy" id="2306974"/>
    <lineage>
        <taxon>Bacteria</taxon>
        <taxon>Bacillati</taxon>
        <taxon>Actinomycetota</taxon>
        <taxon>Actinomycetes</taxon>
        <taxon>Bifidobacteriales</taxon>
        <taxon>Bifidobacteriaceae</taxon>
        <taxon>Bifidobacterium</taxon>
    </lineage>
</organism>